<comment type="caution">
    <text evidence="3">The sequence shown here is derived from an EMBL/GenBank/DDBJ whole genome shotgun (WGS) entry which is preliminary data.</text>
</comment>
<dbReference type="RefSeq" id="WP_186853354.1">
    <property type="nucleotide sequence ID" value="NZ_JACOPO010000011.1"/>
</dbReference>
<feature type="domain" description="CN hydrolase" evidence="2">
    <location>
        <begin position="285"/>
        <end position="530"/>
    </location>
</feature>
<protein>
    <recommendedName>
        <fullName evidence="2">CN hydrolase domain-containing protein</fullName>
    </recommendedName>
</protein>
<evidence type="ECO:0000259" key="2">
    <source>
        <dbReference type="PROSITE" id="PS50263"/>
    </source>
</evidence>
<accession>A0A8J6JAQ9</accession>
<name>A0A8J6JAQ9_9FIRM</name>
<evidence type="ECO:0000256" key="1">
    <source>
        <dbReference type="ARBA" id="ARBA00010613"/>
    </source>
</evidence>
<dbReference type="InterPro" id="IPR036526">
    <property type="entry name" value="C-N_Hydrolase_sf"/>
</dbReference>
<organism evidence="3 4">
    <name type="scientific">Flintibacter hominis</name>
    <dbReference type="NCBI Taxonomy" id="2763048"/>
    <lineage>
        <taxon>Bacteria</taxon>
        <taxon>Bacillati</taxon>
        <taxon>Bacillota</taxon>
        <taxon>Clostridia</taxon>
        <taxon>Eubacteriales</taxon>
        <taxon>Flintibacter</taxon>
    </lineage>
</organism>
<dbReference type="PANTHER" id="PTHR23088:SF27">
    <property type="entry name" value="DEAMINATED GLUTATHIONE AMIDASE"/>
    <property type="match status" value="1"/>
</dbReference>
<dbReference type="PANTHER" id="PTHR23088">
    <property type="entry name" value="NITRILASE-RELATED"/>
    <property type="match status" value="1"/>
</dbReference>
<gene>
    <name evidence="3" type="ORF">H8S11_12505</name>
</gene>
<keyword evidence="4" id="KW-1185">Reference proteome</keyword>
<proteinExistence type="inferred from homology"/>
<evidence type="ECO:0000313" key="3">
    <source>
        <dbReference type="EMBL" id="MBC5723630.1"/>
    </source>
</evidence>
<dbReference type="InterPro" id="IPR003010">
    <property type="entry name" value="C-N_Hydrolase"/>
</dbReference>
<dbReference type="Gene3D" id="3.60.110.10">
    <property type="entry name" value="Carbon-nitrogen hydrolase"/>
    <property type="match status" value="2"/>
</dbReference>
<dbReference type="EMBL" id="JACOPO010000011">
    <property type="protein sequence ID" value="MBC5723630.1"/>
    <property type="molecule type" value="Genomic_DNA"/>
</dbReference>
<dbReference type="Pfam" id="PF00795">
    <property type="entry name" value="CN_hydrolase"/>
    <property type="match status" value="2"/>
</dbReference>
<sequence length="562" mass="62558">MKYKGAAIQFDCRFMEKEKNLSQLAGLIRQAAGQGAKLIVLPEMCATGYYFDSMDQASEMAEYVIGGRTVGLLEDLARELDCYLVAGLPESEGDRLYNTAVLVGPGGLIGRHRKMHHYTPDSTWAKTGDEPVAVFDTPIGVVGIQICMDLSYPEASRLSRLMGAQILCSPMNWSEASVPSSIWITRAKENGMYVIAANRHGEEKGFSFCGGSGIIGPDGRVLACHPYGNGIALAEIDLDTQTDRSEIPPRRPELYRELQLQRYPWFQSQYYQIFAPHPLLQGSLFSVAVCSMEPEYREGHLANIKQAICQAGKRGNRLLILPELVLGGVPENLKQAQRIAIRADDPVWPELSDLAVENHVDVILGFVLEENGKLWNAAECLCEDGSRHCYRKSHLTRREAQWAEAGDQAGLILDRPYGRIGILLGSEIMVMEVPRLLANSGCDIFAVPAVKNPNCLSGCPEAQQARENYHPARVRANENNTYTAFAVQEGISGIFGPDMFLEPRDEVLLREKGFREMKLDTRFILTDIQGHPAVNVVREKPMLGTRHTIWYDRLIEKTDCVL</sequence>
<feature type="domain" description="CN hydrolase" evidence="2">
    <location>
        <begin position="3"/>
        <end position="238"/>
    </location>
</feature>
<dbReference type="AlphaFoldDB" id="A0A8J6JAQ9"/>
<comment type="similarity">
    <text evidence="1">Belongs to the carbon-nitrogen hydrolase superfamily. NIT1/NIT2 family.</text>
</comment>
<dbReference type="Proteomes" id="UP000628736">
    <property type="component" value="Unassembled WGS sequence"/>
</dbReference>
<reference evidence="3" key="1">
    <citation type="submission" date="2020-08" db="EMBL/GenBank/DDBJ databases">
        <title>Genome public.</title>
        <authorList>
            <person name="Liu C."/>
            <person name="Sun Q."/>
        </authorList>
    </citation>
    <scope>NUCLEOTIDE SEQUENCE</scope>
    <source>
        <strain evidence="3">NSJ-23</strain>
    </source>
</reference>
<evidence type="ECO:0000313" key="4">
    <source>
        <dbReference type="Proteomes" id="UP000628736"/>
    </source>
</evidence>
<dbReference type="SUPFAM" id="SSF56317">
    <property type="entry name" value="Carbon-nitrogen hydrolase"/>
    <property type="match status" value="2"/>
</dbReference>
<dbReference type="PROSITE" id="PS50263">
    <property type="entry name" value="CN_HYDROLASE"/>
    <property type="match status" value="2"/>
</dbReference>